<sequence>FDEEASIPKFPDADLMAFRGVDVAPIHMLVSRSSDWLMGTVDRLVYDSEKGWGVLELKCAAYGLKEWKGGAPAQYKVQLQSYLALTGLKWGSFSVQFDLYNAGHIDVARDDEMISRIYAAGDEFWRRVQENDPPEADGSDASRKALAAMHGDPTDEVVAMPPEALAWDDEYLEAAAEMKAAEKRKKAAENKLRQAMGEASAGTLSSGVVWSATQIAATEHKRAHRRYFRKEAKQ</sequence>
<comment type="caution">
    <text evidence="4">The sequence shown here is derived from an EMBL/GenBank/DDBJ whole genome shotgun (WGS) entry which is preliminary data.</text>
</comment>
<evidence type="ECO:0000259" key="3">
    <source>
        <dbReference type="Pfam" id="PF09588"/>
    </source>
</evidence>
<reference evidence="4" key="1">
    <citation type="journal article" date="2014" name="Front. Microbiol.">
        <title>High frequency of phylogenetically diverse reductive dehalogenase-homologous genes in deep subseafloor sedimentary metagenomes.</title>
        <authorList>
            <person name="Kawai M."/>
            <person name="Futagami T."/>
            <person name="Toyoda A."/>
            <person name="Takaki Y."/>
            <person name="Nishi S."/>
            <person name="Hori S."/>
            <person name="Arai W."/>
            <person name="Tsubouchi T."/>
            <person name="Morono Y."/>
            <person name="Uchiyama I."/>
            <person name="Ito T."/>
            <person name="Fujiyama A."/>
            <person name="Inagaki F."/>
            <person name="Takami H."/>
        </authorList>
    </citation>
    <scope>NUCLEOTIDE SEQUENCE</scope>
    <source>
        <strain evidence="4">Expedition CK06-06</strain>
    </source>
</reference>
<dbReference type="Pfam" id="PF09588">
    <property type="entry name" value="YqaJ"/>
    <property type="match status" value="1"/>
</dbReference>
<dbReference type="InterPro" id="IPR011604">
    <property type="entry name" value="PDDEXK-like_dom_sf"/>
</dbReference>
<evidence type="ECO:0000313" key="4">
    <source>
        <dbReference type="EMBL" id="GAG34404.1"/>
    </source>
</evidence>
<gene>
    <name evidence="4" type="ORF">S01H1_65096</name>
</gene>
<proteinExistence type="predicted"/>
<dbReference type="InterPro" id="IPR019080">
    <property type="entry name" value="YqaJ_viral_recombinase"/>
</dbReference>
<dbReference type="EMBL" id="BARS01042952">
    <property type="protein sequence ID" value="GAG34404.1"/>
    <property type="molecule type" value="Genomic_DNA"/>
</dbReference>
<name>X0WTU0_9ZZZZ</name>
<accession>X0WTU0</accession>
<dbReference type="Gene3D" id="3.90.320.10">
    <property type="match status" value="1"/>
</dbReference>
<feature type="non-terminal residue" evidence="4">
    <location>
        <position position="1"/>
    </location>
</feature>
<feature type="coiled-coil region" evidence="1">
    <location>
        <begin position="171"/>
        <end position="198"/>
    </location>
</feature>
<dbReference type="AlphaFoldDB" id="X0WTU0"/>
<dbReference type="SUPFAM" id="SSF52980">
    <property type="entry name" value="Restriction endonuclease-like"/>
    <property type="match status" value="1"/>
</dbReference>
<evidence type="ECO:0000256" key="2">
    <source>
        <dbReference type="SAM" id="MobiDB-lite"/>
    </source>
</evidence>
<organism evidence="4">
    <name type="scientific">marine sediment metagenome</name>
    <dbReference type="NCBI Taxonomy" id="412755"/>
    <lineage>
        <taxon>unclassified sequences</taxon>
        <taxon>metagenomes</taxon>
        <taxon>ecological metagenomes</taxon>
    </lineage>
</organism>
<feature type="domain" description="YqaJ viral recombinase" evidence="3">
    <location>
        <begin position="21"/>
        <end position="88"/>
    </location>
</feature>
<protein>
    <recommendedName>
        <fullName evidence="3">YqaJ viral recombinase domain-containing protein</fullName>
    </recommendedName>
</protein>
<feature type="region of interest" description="Disordered" evidence="2">
    <location>
        <begin position="130"/>
        <end position="152"/>
    </location>
</feature>
<evidence type="ECO:0000256" key="1">
    <source>
        <dbReference type="SAM" id="Coils"/>
    </source>
</evidence>
<dbReference type="InterPro" id="IPR011335">
    <property type="entry name" value="Restrct_endonuc-II-like"/>
</dbReference>
<keyword evidence="1" id="KW-0175">Coiled coil</keyword>